<dbReference type="STRING" id="28200.GCA_001572935_01920"/>
<accession>A0A2U2C0C3</accession>
<dbReference type="AlphaFoldDB" id="A0A2U2C0C3"/>
<organism evidence="1 2">
    <name type="scientific">Aliarcobacter skirrowii</name>
    <dbReference type="NCBI Taxonomy" id="28200"/>
    <lineage>
        <taxon>Bacteria</taxon>
        <taxon>Pseudomonadati</taxon>
        <taxon>Campylobacterota</taxon>
        <taxon>Epsilonproteobacteria</taxon>
        <taxon>Campylobacterales</taxon>
        <taxon>Arcobacteraceae</taxon>
        <taxon>Aliarcobacter</taxon>
    </lineage>
</organism>
<name>A0A2U2C0C3_9BACT</name>
<protein>
    <submittedName>
        <fullName evidence="1">Uncharacterized protein</fullName>
    </submittedName>
</protein>
<evidence type="ECO:0000313" key="2">
    <source>
        <dbReference type="Proteomes" id="UP000245014"/>
    </source>
</evidence>
<evidence type="ECO:0000313" key="1">
    <source>
        <dbReference type="EMBL" id="PWE21185.1"/>
    </source>
</evidence>
<comment type="caution">
    <text evidence="1">The sequence shown here is derived from an EMBL/GenBank/DDBJ whole genome shotgun (WGS) entry which is preliminary data.</text>
</comment>
<proteinExistence type="predicted"/>
<gene>
    <name evidence="1" type="ORF">DF188_06645</name>
</gene>
<sequence length="169" mass="20155">MTKEMIMTKLFQFSAPTYYKWKKHDKRKIISLLEYAFSDDDLIEYLEYGKISKIEDIGNLDYLLDLSMKFYKFLRHITNYKVAKRVLELLESSFLESNNKIQIDLIAEKIYKEEEFYSSLKLAILNLIQKQEPLVLEYISKNRLKIENEFNKKGSKLIKKSDFLIPSIA</sequence>
<dbReference type="Proteomes" id="UP000245014">
    <property type="component" value="Unassembled WGS sequence"/>
</dbReference>
<dbReference type="RefSeq" id="WP_109066160.1">
    <property type="nucleotide sequence ID" value="NZ_JAUQUD010000003.1"/>
</dbReference>
<dbReference type="EMBL" id="QEYI01000004">
    <property type="protein sequence ID" value="PWE21185.1"/>
    <property type="molecule type" value="Genomic_DNA"/>
</dbReference>
<reference evidence="1 2" key="1">
    <citation type="submission" date="2018-05" db="EMBL/GenBank/DDBJ databases">
        <title>Antimicrobial susceptibility testing and genomic analysis of Arcobacter skirrowii strains and one Arcobacter butzleri isolated from German poultry farms.</title>
        <authorList>
            <person name="Haenel I."/>
            <person name="Hotzel H."/>
            <person name="Tomaso H."/>
            <person name="Busch A."/>
        </authorList>
    </citation>
    <scope>NUCLEOTIDE SEQUENCE [LARGE SCALE GENOMIC DNA]</scope>
    <source>
        <strain evidence="2">v</strain>
    </source>
</reference>